<protein>
    <recommendedName>
        <fullName evidence="6">Ribosomal RNA small subunit methyltransferase C</fullName>
        <ecNumber evidence="6">2.1.1.172</ecNumber>
    </recommendedName>
    <alternativeName>
        <fullName evidence="6">16S rRNA m2G1207 methyltransferase</fullName>
    </alternativeName>
    <alternativeName>
        <fullName evidence="6">rRNA (guanine-N(2)-)-methyltransferase RsmC</fullName>
    </alternativeName>
</protein>
<sequence>MSAYIPASQVLQRHESLFTDKSILVSGDIHDDYALQINSRHTNIHCTLYHVYLKLSARNRDCQIEFGVFPSDACYEDVDTLIYYWPKNKTEAQFQLSFLLNHLPKNADIFIVGENRSGVKSVETLLSDFGSIQKIDSARRCGLYHYQAENRLAFDFSEWWYQYHLQLDNIDLTINSLPGVFSQKTLDIGSELLINALAEHSDIVKGRVLDVGCGCGVLSTFAYKLNSHIQLVCSDVNAMALSATKQTLSANQINADVVASDVFSNLEGRFDLIISNPPFHDGKETDYNAVDALIHQSKQYLSQNGKLCLVANSFLPYHRLLVENFKQVSVIAQTSRFKVYLVE</sequence>
<dbReference type="InterPro" id="IPR002052">
    <property type="entry name" value="DNA_methylase_N6_adenine_CS"/>
</dbReference>
<dbReference type="InterPro" id="IPR013675">
    <property type="entry name" value="Mtase_sm_N"/>
</dbReference>
<dbReference type="PRINTS" id="PR00507">
    <property type="entry name" value="N12N6MTFRASE"/>
</dbReference>
<dbReference type="CDD" id="cd02440">
    <property type="entry name" value="AdoMet_MTases"/>
    <property type="match status" value="1"/>
</dbReference>
<dbReference type="PROSITE" id="PS00092">
    <property type="entry name" value="N6_MTASE"/>
    <property type="match status" value="1"/>
</dbReference>
<comment type="catalytic activity">
    <reaction evidence="6">
        <text>guanosine(1207) in 16S rRNA + S-adenosyl-L-methionine = N(2)-methylguanosine(1207) in 16S rRNA + S-adenosyl-L-homocysteine + H(+)</text>
        <dbReference type="Rhea" id="RHEA:42736"/>
        <dbReference type="Rhea" id="RHEA-COMP:10213"/>
        <dbReference type="Rhea" id="RHEA-COMP:10214"/>
        <dbReference type="ChEBI" id="CHEBI:15378"/>
        <dbReference type="ChEBI" id="CHEBI:57856"/>
        <dbReference type="ChEBI" id="CHEBI:59789"/>
        <dbReference type="ChEBI" id="CHEBI:74269"/>
        <dbReference type="ChEBI" id="CHEBI:74481"/>
        <dbReference type="EC" id="2.1.1.172"/>
    </reaction>
</comment>
<dbReference type="HAMAP" id="MF_01862">
    <property type="entry name" value="16SrRNA_methyltr_C"/>
    <property type="match status" value="1"/>
</dbReference>
<evidence type="ECO:0000256" key="4">
    <source>
        <dbReference type="ARBA" id="ARBA00022679"/>
    </source>
</evidence>
<keyword evidence="2 6" id="KW-0698">rRNA processing</keyword>
<organism evidence="9 10">
    <name type="scientific">Frischella perrara</name>
    <dbReference type="NCBI Taxonomy" id="1267021"/>
    <lineage>
        <taxon>Bacteria</taxon>
        <taxon>Pseudomonadati</taxon>
        <taxon>Pseudomonadota</taxon>
        <taxon>Gammaproteobacteria</taxon>
        <taxon>Orbales</taxon>
        <taxon>Orbaceae</taxon>
        <taxon>Frischella</taxon>
    </lineage>
</organism>
<evidence type="ECO:0000313" key="9">
    <source>
        <dbReference type="EMBL" id="AJA44616.1"/>
    </source>
</evidence>
<feature type="domain" description="Methyltransferase small" evidence="7">
    <location>
        <begin position="172"/>
        <end position="340"/>
    </location>
</feature>
<dbReference type="Pfam" id="PF05175">
    <property type="entry name" value="MTS"/>
    <property type="match status" value="1"/>
</dbReference>
<dbReference type="EMBL" id="CP009056">
    <property type="protein sequence ID" value="AJA44616.1"/>
    <property type="molecule type" value="Genomic_DNA"/>
</dbReference>
<keyword evidence="1 6" id="KW-0963">Cytoplasm</keyword>
<keyword evidence="5 6" id="KW-0949">S-adenosyl-L-methionine</keyword>
<keyword evidence="4 6" id="KW-0808">Transferase</keyword>
<dbReference type="GO" id="GO:0005737">
    <property type="term" value="C:cytoplasm"/>
    <property type="evidence" value="ECO:0007669"/>
    <property type="project" value="UniProtKB-SubCell"/>
</dbReference>
<comment type="subunit">
    <text evidence="6">Monomer.</text>
</comment>
<dbReference type="InterPro" id="IPR046977">
    <property type="entry name" value="RsmC/RlmG"/>
</dbReference>
<accession>A0A0A7S5R8</accession>
<evidence type="ECO:0000256" key="5">
    <source>
        <dbReference type="ARBA" id="ARBA00022691"/>
    </source>
</evidence>
<comment type="similarity">
    <text evidence="6">Belongs to the methyltransferase superfamily. RsmC family.</text>
</comment>
<dbReference type="Gene3D" id="3.40.50.150">
    <property type="entry name" value="Vaccinia Virus protein VP39"/>
    <property type="match status" value="2"/>
</dbReference>
<dbReference type="RefSeq" id="WP_039104183.1">
    <property type="nucleotide sequence ID" value="NZ_CALYQC010000031.1"/>
</dbReference>
<dbReference type="InterPro" id="IPR023543">
    <property type="entry name" value="rRNA_ssu_MeTfrase_C"/>
</dbReference>
<dbReference type="OrthoDB" id="9816072at2"/>
<name>A0A0A7S5R8_FRIPE</name>
<evidence type="ECO:0000259" key="7">
    <source>
        <dbReference type="Pfam" id="PF05175"/>
    </source>
</evidence>
<dbReference type="GO" id="GO:0003676">
    <property type="term" value="F:nucleic acid binding"/>
    <property type="evidence" value="ECO:0007669"/>
    <property type="project" value="InterPro"/>
</dbReference>
<evidence type="ECO:0000256" key="6">
    <source>
        <dbReference type="HAMAP-Rule" id="MF_01862"/>
    </source>
</evidence>
<dbReference type="STRING" id="1267021.FPB0191_00789"/>
<dbReference type="Proteomes" id="UP000030901">
    <property type="component" value="Chromosome"/>
</dbReference>
<dbReference type="GO" id="GO:0052914">
    <property type="term" value="F:16S rRNA (guanine(1207)-N(2))-methyltransferase activity"/>
    <property type="evidence" value="ECO:0007669"/>
    <property type="project" value="UniProtKB-EC"/>
</dbReference>
<evidence type="ECO:0000256" key="1">
    <source>
        <dbReference type="ARBA" id="ARBA00022490"/>
    </source>
</evidence>
<dbReference type="EC" id="2.1.1.172" evidence="6"/>
<proteinExistence type="inferred from homology"/>
<evidence type="ECO:0000256" key="2">
    <source>
        <dbReference type="ARBA" id="ARBA00022552"/>
    </source>
</evidence>
<dbReference type="NCBIfam" id="NF007023">
    <property type="entry name" value="PRK09489.1"/>
    <property type="match status" value="1"/>
</dbReference>
<keyword evidence="3 6" id="KW-0489">Methyltransferase</keyword>
<dbReference type="PANTHER" id="PTHR47816">
    <property type="entry name" value="RIBOSOMAL RNA SMALL SUBUNIT METHYLTRANSFERASE C"/>
    <property type="match status" value="1"/>
</dbReference>
<dbReference type="KEGG" id="fpp:FPB0191_00789"/>
<evidence type="ECO:0000313" key="10">
    <source>
        <dbReference type="Proteomes" id="UP000030901"/>
    </source>
</evidence>
<dbReference type="PANTHER" id="PTHR47816:SF4">
    <property type="entry name" value="RIBOSOMAL RNA SMALL SUBUNIT METHYLTRANSFERASE C"/>
    <property type="match status" value="1"/>
</dbReference>
<dbReference type="Pfam" id="PF08468">
    <property type="entry name" value="MTS_N"/>
    <property type="match status" value="1"/>
</dbReference>
<dbReference type="AlphaFoldDB" id="A0A0A7S5R8"/>
<gene>
    <name evidence="6" type="primary">rsmC</name>
    <name evidence="9" type="ORF">FPB0191_00789</name>
</gene>
<feature type="domain" description="Methyltransferase small N-terminal" evidence="8">
    <location>
        <begin position="8"/>
        <end position="163"/>
    </location>
</feature>
<evidence type="ECO:0000256" key="3">
    <source>
        <dbReference type="ARBA" id="ARBA00022603"/>
    </source>
</evidence>
<dbReference type="InterPro" id="IPR029063">
    <property type="entry name" value="SAM-dependent_MTases_sf"/>
</dbReference>
<comment type="function">
    <text evidence="6">Specifically methylates the guanine in position 1207 of 16S rRNA in the 30S particle.</text>
</comment>
<evidence type="ECO:0000259" key="8">
    <source>
        <dbReference type="Pfam" id="PF08468"/>
    </source>
</evidence>
<dbReference type="InterPro" id="IPR007848">
    <property type="entry name" value="Small_mtfrase_dom"/>
</dbReference>
<reference evidence="9 10" key="1">
    <citation type="journal article" date="2014" name="Appl. Environ. Microbiol.">
        <title>Gut symbionts from distinct hosts exhibit genotoxic activity via divergent colibactin biosynthetic pathways.</title>
        <authorList>
            <person name="Engel P."/>
            <person name="Vizcaino M.I."/>
            <person name="Crawford J.M."/>
        </authorList>
    </citation>
    <scope>NUCLEOTIDE SEQUENCE [LARGE SCALE GENOMIC DNA]</scope>
    <source>
        <strain evidence="9 10">PEB0191</strain>
    </source>
</reference>
<keyword evidence="10" id="KW-1185">Reference proteome</keyword>
<dbReference type="SUPFAM" id="SSF53335">
    <property type="entry name" value="S-adenosyl-L-methionine-dependent methyltransferases"/>
    <property type="match status" value="1"/>
</dbReference>
<comment type="subcellular location">
    <subcellularLocation>
        <location evidence="6">Cytoplasm</location>
    </subcellularLocation>
</comment>
<dbReference type="HOGENOM" id="CLU_049581_0_1_6"/>